<dbReference type="Gene3D" id="1.20.1280.50">
    <property type="match status" value="1"/>
</dbReference>
<accession>A0A1D1Y459</accession>
<sequence>MDESVELRSWDEMIPDALGLIFRKLSLQDILTVVPRVCKSWRRAVSGPYCWQEIEIVEWCRGCKPEQITRMLQMLIPRSSGSLRKLCVSSLPNDQAFQYIADHAVSLQTFELPKSAISDCIVEQVAAKLSNVTFLDVSYCVKMGACALEAFGKHCKFLVGLRRAMNPAEVIDIICQDDEAHAIASSMPKLKHLEMAYLLLTDGGVLEILAGCRYLEFLDIRGCWGVKLGQKFMKEKYSGLKVLGPVDWEVNYWDDYSDFSDSSGYLAWELMDDDDDIVGDYYDGFSDVDGEWDDEQALEELELRFYEDGFNDASVALDWPPSP</sequence>
<dbReference type="InterPro" id="IPR001810">
    <property type="entry name" value="F-box_dom"/>
</dbReference>
<dbReference type="SUPFAM" id="SSF81383">
    <property type="entry name" value="F-box domain"/>
    <property type="match status" value="1"/>
</dbReference>
<dbReference type="PANTHER" id="PTHR38926:SF70">
    <property type="entry name" value="F-BOX DOMAIN-CONTAINING PROTEIN"/>
    <property type="match status" value="1"/>
</dbReference>
<name>A0A1D1Y459_9ARAE</name>
<evidence type="ECO:0000313" key="3">
    <source>
        <dbReference type="EMBL" id="JAT51245.1"/>
    </source>
</evidence>
<dbReference type="SUPFAM" id="SSF52047">
    <property type="entry name" value="RNI-like"/>
    <property type="match status" value="1"/>
</dbReference>
<dbReference type="InterPro" id="IPR036047">
    <property type="entry name" value="F-box-like_dom_sf"/>
</dbReference>
<dbReference type="EMBL" id="GDJX01018529">
    <property type="protein sequence ID" value="JAT49407.1"/>
    <property type="molecule type" value="Transcribed_RNA"/>
</dbReference>
<organism evidence="2">
    <name type="scientific">Anthurium amnicola</name>
    <dbReference type="NCBI Taxonomy" id="1678845"/>
    <lineage>
        <taxon>Eukaryota</taxon>
        <taxon>Viridiplantae</taxon>
        <taxon>Streptophyta</taxon>
        <taxon>Embryophyta</taxon>
        <taxon>Tracheophyta</taxon>
        <taxon>Spermatophyta</taxon>
        <taxon>Magnoliopsida</taxon>
        <taxon>Liliopsida</taxon>
        <taxon>Araceae</taxon>
        <taxon>Pothoideae</taxon>
        <taxon>Potheae</taxon>
        <taxon>Anthurium</taxon>
    </lineage>
</organism>
<proteinExistence type="predicted"/>
<protein>
    <submittedName>
        <fullName evidence="2">F-box protein FBW2</fullName>
    </submittedName>
</protein>
<dbReference type="Pfam" id="PF12937">
    <property type="entry name" value="F-box-like"/>
    <property type="match status" value="1"/>
</dbReference>
<reference evidence="2" key="1">
    <citation type="submission" date="2015-07" db="EMBL/GenBank/DDBJ databases">
        <title>Transcriptome Assembly of Anthurium amnicola.</title>
        <authorList>
            <person name="Suzuki J."/>
        </authorList>
    </citation>
    <scope>NUCLEOTIDE SEQUENCE</scope>
</reference>
<gene>
    <name evidence="2" type="primary">FBW2_1</name>
    <name evidence="3" type="synonym">FBW2_6</name>
    <name evidence="3" type="ORF">g.59939</name>
    <name evidence="2" type="ORF">g.59941</name>
</gene>
<dbReference type="AlphaFoldDB" id="A0A1D1Y459"/>
<dbReference type="FunFam" id="1.20.1280.50:FF:000022">
    <property type="entry name" value="F-box protein FBW2"/>
    <property type="match status" value="1"/>
</dbReference>
<dbReference type="PANTHER" id="PTHR38926">
    <property type="entry name" value="F-BOX DOMAIN CONTAINING PROTEIN, EXPRESSED"/>
    <property type="match status" value="1"/>
</dbReference>
<dbReference type="Gene3D" id="3.80.10.10">
    <property type="entry name" value="Ribonuclease Inhibitor"/>
    <property type="match status" value="1"/>
</dbReference>
<feature type="domain" description="F-box" evidence="1">
    <location>
        <begin position="17"/>
        <end position="54"/>
    </location>
</feature>
<dbReference type="InterPro" id="IPR032675">
    <property type="entry name" value="LRR_dom_sf"/>
</dbReference>
<evidence type="ECO:0000259" key="1">
    <source>
        <dbReference type="Pfam" id="PF12937"/>
    </source>
</evidence>
<evidence type="ECO:0000313" key="2">
    <source>
        <dbReference type="EMBL" id="JAT49407.1"/>
    </source>
</evidence>
<dbReference type="EMBL" id="GDJX01016691">
    <property type="protein sequence ID" value="JAT51245.1"/>
    <property type="molecule type" value="Transcribed_RNA"/>
</dbReference>